<name>Q602Y9_METCA</name>
<dbReference type="HOGENOM" id="CLU_037707_0_1_6"/>
<dbReference type="Pfam" id="PF04984">
    <property type="entry name" value="Phage_sheath_1"/>
    <property type="match status" value="1"/>
</dbReference>
<feature type="domain" description="Tail sheath protein C-terminal" evidence="3">
    <location>
        <begin position="378"/>
        <end position="470"/>
    </location>
</feature>
<gene>
    <name evidence="4" type="ordered locus">MCA2919</name>
</gene>
<dbReference type="GeneID" id="88225090"/>
<dbReference type="InterPro" id="IPR020287">
    <property type="entry name" value="Tail_sheath_C"/>
</dbReference>
<organism evidence="4 5">
    <name type="scientific">Methylococcus capsulatus (strain ATCC 33009 / NCIMB 11132 / Bath)</name>
    <dbReference type="NCBI Taxonomy" id="243233"/>
    <lineage>
        <taxon>Bacteria</taxon>
        <taxon>Pseudomonadati</taxon>
        <taxon>Pseudomonadota</taxon>
        <taxon>Gammaproteobacteria</taxon>
        <taxon>Methylococcales</taxon>
        <taxon>Methylococcaceae</taxon>
        <taxon>Methylococcus</taxon>
    </lineage>
</organism>
<dbReference type="InterPro" id="IPR052042">
    <property type="entry name" value="Tail_sheath_structural"/>
</dbReference>
<evidence type="ECO:0000313" key="5">
    <source>
        <dbReference type="Proteomes" id="UP000006821"/>
    </source>
</evidence>
<sequence>MPANFLHGVETIELDKGPRPIRGVKTAVIGLVGTAPMLDVDPADRSLNRIRLVANDRDAARYFGQNRAGFTIPSALNAIFDQGNGPICVVVNVLDPASDTTAVADEAKTFDAATGKLTLAHPQVSNVVVKHTAGTPTYVLNTDYTLDAANGTITRKAGGAIASGQSVKVSYSWLDPSKAVNSDIIGAVDGAGNRTGMQAWLNAYQELGFFPKILIAPGFSTVNAVATELNVLAGKLRAIALVDAPIGTTVQQALTGRGPAGAINFNYSSDRLGLCYPHLKVYDSASGAEILEPMSPRLAGRIAATDQDKGYWWSASNQEIKGIVGLELPLTAMINDPASETNLLNEAGIITVFNAFGSGIRTWGNRSAAWPSNTHPRNFINIRRTADVIHESIEYSMLQFLDQPITDALIDAITESVNLFLRTLVMRGALIDGHCGYDKAKNPVTEIALGHLTFDITFMPPPPLERVSFESFIDINLLSQLGGNG</sequence>
<dbReference type="RefSeq" id="WP_010962113.1">
    <property type="nucleotide sequence ID" value="NC_002977.6"/>
</dbReference>
<dbReference type="PANTHER" id="PTHR35861:SF1">
    <property type="entry name" value="PHAGE TAIL SHEATH PROTEIN"/>
    <property type="match status" value="1"/>
</dbReference>
<dbReference type="EMBL" id="AE017282">
    <property type="protein sequence ID" value="AAU91001.1"/>
    <property type="molecule type" value="Genomic_DNA"/>
</dbReference>
<dbReference type="Pfam" id="PF17482">
    <property type="entry name" value="Phage_sheath_1C"/>
    <property type="match status" value="1"/>
</dbReference>
<dbReference type="eggNOG" id="COG3497">
    <property type="taxonomic scope" value="Bacteria"/>
</dbReference>
<evidence type="ECO:0000259" key="3">
    <source>
        <dbReference type="Pfam" id="PF17482"/>
    </source>
</evidence>
<dbReference type="PANTHER" id="PTHR35861">
    <property type="match status" value="1"/>
</dbReference>
<evidence type="ECO:0000256" key="1">
    <source>
        <dbReference type="ARBA" id="ARBA00008005"/>
    </source>
</evidence>
<accession>Q602Y9</accession>
<dbReference type="InterPro" id="IPR035089">
    <property type="entry name" value="Phage_sheath_subtilisin"/>
</dbReference>
<reference evidence="4 5" key="1">
    <citation type="journal article" date="2004" name="PLoS Biol.">
        <title>Genomic insights into methanotrophy: the complete genome sequence of Methylococcus capsulatus (Bath).</title>
        <authorList>
            <person name="Ward N.L."/>
            <person name="Larsen O."/>
            <person name="Sakwa J."/>
            <person name="Bruseth L."/>
            <person name="Khouri H.M."/>
            <person name="Durkin A.S."/>
            <person name="Dimitrov G."/>
            <person name="Jiang L."/>
            <person name="Scanlan D."/>
            <person name="Kang K.H."/>
            <person name="Lewis M.R."/>
            <person name="Nelson K.E."/>
            <person name="Methe B.A."/>
            <person name="Wu M."/>
            <person name="Heidelberg J.F."/>
            <person name="Paulsen I.T."/>
            <person name="Fouts D.E."/>
            <person name="Ravel J."/>
            <person name="Tettelin H."/>
            <person name="Ren Q."/>
            <person name="Read T.D."/>
            <person name="DeBoy R.T."/>
            <person name="Seshadri R."/>
            <person name="Salzberg S.L."/>
            <person name="Jensen H.B."/>
            <person name="Birkeland N.K."/>
            <person name="Nelson W.C."/>
            <person name="Dodson R.J."/>
            <person name="Grindhaug S.H."/>
            <person name="Holt I.E."/>
            <person name="Eidhammer I."/>
            <person name="Jonasen I."/>
            <person name="Vanaken S."/>
            <person name="Utterback T.R."/>
            <person name="Feldblyum T.V."/>
            <person name="Fraser C.M."/>
            <person name="Lillehaug J.R."/>
            <person name="Eisen J.A."/>
        </authorList>
    </citation>
    <scope>NUCLEOTIDE SEQUENCE [LARGE SCALE GENOMIC DNA]</scope>
    <source>
        <strain evidence="5">ATCC 33009 / NCIMB 11132 / Bath</strain>
    </source>
</reference>
<dbReference type="KEGG" id="mca:MCA2919"/>
<dbReference type="Gene3D" id="3.40.50.11780">
    <property type="match status" value="1"/>
</dbReference>
<dbReference type="STRING" id="243233.MCA2919"/>
<protein>
    <submittedName>
        <fullName evidence="4">Putative prophage MuMc02, tail sheath protein</fullName>
    </submittedName>
</protein>
<feature type="domain" description="Tail sheath protein subtilisin-like" evidence="2">
    <location>
        <begin position="200"/>
        <end position="367"/>
    </location>
</feature>
<evidence type="ECO:0000259" key="2">
    <source>
        <dbReference type="Pfam" id="PF04984"/>
    </source>
</evidence>
<proteinExistence type="inferred from homology"/>
<comment type="similarity">
    <text evidence="1">Belongs to the myoviridae tail sheath protein family.</text>
</comment>
<evidence type="ECO:0000313" key="4">
    <source>
        <dbReference type="EMBL" id="AAU91001.1"/>
    </source>
</evidence>
<dbReference type="Proteomes" id="UP000006821">
    <property type="component" value="Chromosome"/>
</dbReference>
<dbReference type="AlphaFoldDB" id="Q602Y9"/>